<evidence type="ECO:0000313" key="8">
    <source>
        <dbReference type="EMBL" id="MFC6198185.1"/>
    </source>
</evidence>
<dbReference type="PANTHER" id="PTHR48230:SF1">
    <property type="entry name" value="LIPID DESATURASE DOMAIN-CONTAINING PROTEIN"/>
    <property type="match status" value="1"/>
</dbReference>
<proteinExistence type="inferred from homology"/>
<organism evidence="8 9">
    <name type="scientific">Ponticaulis profundi</name>
    <dbReference type="NCBI Taxonomy" id="2665222"/>
    <lineage>
        <taxon>Bacteria</taxon>
        <taxon>Pseudomonadati</taxon>
        <taxon>Pseudomonadota</taxon>
        <taxon>Alphaproteobacteria</taxon>
        <taxon>Hyphomonadales</taxon>
        <taxon>Hyphomonadaceae</taxon>
        <taxon>Ponticaulis</taxon>
    </lineage>
</organism>
<comment type="similarity">
    <text evidence="2">Belongs to the fatty acid desaturase CarF family.</text>
</comment>
<evidence type="ECO:0000256" key="3">
    <source>
        <dbReference type="ARBA" id="ARBA00022692"/>
    </source>
</evidence>
<evidence type="ECO:0000256" key="1">
    <source>
        <dbReference type="ARBA" id="ARBA00004141"/>
    </source>
</evidence>
<sequence>MSGFEWALALQVVWVGGQILAGLLIADFVSGFFHWMEDRYGGPSWPIVGPLIRATIRHHKKPLRMTKVGFAKRNGPTLFIAGLFLLGFVALGWVNPMTITGVLFGGMANEFHNWAHRKPSENGMVIRFLQKSGIIISFEEHAKHHRNKKNTHYCAVNGWLNAPLERIRFWRRLEALIRVFGRFRPRRDPTVRRRPIQV</sequence>
<name>A0ABW1S928_9PROT</name>
<feature type="transmembrane region" description="Helical" evidence="6">
    <location>
        <begin position="77"/>
        <end position="94"/>
    </location>
</feature>
<accession>A0ABW1S928</accession>
<evidence type="ECO:0000256" key="6">
    <source>
        <dbReference type="SAM" id="Phobius"/>
    </source>
</evidence>
<keyword evidence="4 6" id="KW-1133">Transmembrane helix</keyword>
<protein>
    <submittedName>
        <fullName evidence="8">Fatty acid desaturase CarF family protein</fullName>
    </submittedName>
</protein>
<feature type="domain" description="Lipid desaturase" evidence="7">
    <location>
        <begin position="24"/>
        <end position="188"/>
    </location>
</feature>
<reference evidence="9" key="1">
    <citation type="journal article" date="2019" name="Int. J. Syst. Evol. Microbiol.">
        <title>The Global Catalogue of Microorganisms (GCM) 10K type strain sequencing project: providing services to taxonomists for standard genome sequencing and annotation.</title>
        <authorList>
            <consortium name="The Broad Institute Genomics Platform"/>
            <consortium name="The Broad Institute Genome Sequencing Center for Infectious Disease"/>
            <person name="Wu L."/>
            <person name="Ma J."/>
        </authorList>
    </citation>
    <scope>NUCLEOTIDE SEQUENCE [LARGE SCALE GENOMIC DNA]</scope>
    <source>
        <strain evidence="9">CGMCC-1.15741</strain>
    </source>
</reference>
<dbReference type="RefSeq" id="WP_377378212.1">
    <property type="nucleotide sequence ID" value="NZ_JBHSSW010000009.1"/>
</dbReference>
<evidence type="ECO:0000256" key="5">
    <source>
        <dbReference type="ARBA" id="ARBA00023136"/>
    </source>
</evidence>
<comment type="caution">
    <text evidence="8">The sequence shown here is derived from an EMBL/GenBank/DDBJ whole genome shotgun (WGS) entry which is preliminary data.</text>
</comment>
<evidence type="ECO:0000256" key="2">
    <source>
        <dbReference type="ARBA" id="ARBA00007620"/>
    </source>
</evidence>
<evidence type="ECO:0000256" key="4">
    <source>
        <dbReference type="ARBA" id="ARBA00022989"/>
    </source>
</evidence>
<dbReference type="EMBL" id="JBHSSW010000009">
    <property type="protein sequence ID" value="MFC6198185.1"/>
    <property type="molecule type" value="Genomic_DNA"/>
</dbReference>
<dbReference type="Proteomes" id="UP001596303">
    <property type="component" value="Unassembled WGS sequence"/>
</dbReference>
<evidence type="ECO:0000259" key="7">
    <source>
        <dbReference type="Pfam" id="PF10520"/>
    </source>
</evidence>
<evidence type="ECO:0000313" key="9">
    <source>
        <dbReference type="Proteomes" id="UP001596303"/>
    </source>
</evidence>
<gene>
    <name evidence="8" type="ORF">ACFQDM_08850</name>
</gene>
<dbReference type="Pfam" id="PF10520">
    <property type="entry name" value="Lipid_desat"/>
    <property type="match status" value="1"/>
</dbReference>
<feature type="transmembrane region" description="Helical" evidence="6">
    <location>
        <begin position="12"/>
        <end position="34"/>
    </location>
</feature>
<dbReference type="InterPro" id="IPR053335">
    <property type="entry name" value="Fatty_acid_desaturase_CarF"/>
</dbReference>
<dbReference type="PANTHER" id="PTHR48230">
    <property type="match status" value="1"/>
</dbReference>
<keyword evidence="3 6" id="KW-0812">Transmembrane</keyword>
<keyword evidence="9" id="KW-1185">Reference proteome</keyword>
<dbReference type="InterPro" id="IPR019547">
    <property type="entry name" value="Lipid_desat"/>
</dbReference>
<keyword evidence="5 6" id="KW-0472">Membrane</keyword>
<comment type="subcellular location">
    <subcellularLocation>
        <location evidence="1">Membrane</location>
        <topology evidence="1">Multi-pass membrane protein</topology>
    </subcellularLocation>
</comment>